<proteinExistence type="predicted"/>
<protein>
    <submittedName>
        <fullName evidence="1">Uncharacterized protein</fullName>
    </submittedName>
</protein>
<comment type="caution">
    <text evidence="1">The sequence shown here is derived from an EMBL/GenBank/DDBJ whole genome shotgun (WGS) entry which is preliminary data.</text>
</comment>
<dbReference type="Proteomes" id="UP000636709">
    <property type="component" value="Unassembled WGS sequence"/>
</dbReference>
<sequence>MHKVKGYNHAAIQPLHREPLYEHRSAGYLRCPPLYCSHNILSHMLAHACAHPDESALFLASFEPTVAPASPRRTAKLEHHSGGFLFRPNPRAAASPAIFPFLSLSLPDVWARSVSAFFKLSPWSERHTPLRRFLACKLELPPPSIAAPPQTPTLSRRRNPSSRGRLRHFELAVEVRVKVRNSPSLYSFSLSRSLAALLRRRHGRAAIARCELPLLLNSRRQPPKRVPRFPLFLPSQTRRVLEPCSAGFPNSGDPSVKRRRARRLSGHRLALFNSSLWIKIERSESDLGQSQNGPFEGDQDQVYEEEPPHYFEEGTREDIIAPLPDGGKSGAAQRLQRGEDDAGALVHGVLLPHRPQTAAAAATVAVRSTSAPFGLLHRLGHDAALVRPAGIRADPAPALWHPSLPECPCLRNCERRRRFAPYALHSICSRGATPASLTRKNMEYHFPTADAVAELARLSERGVQVKGLAKIELLGLFVSDRSIEDGNASWAKTLAVNQPRRRWTIQFR</sequence>
<keyword evidence="2" id="KW-1185">Reference proteome</keyword>
<gene>
    <name evidence="1" type="ORF">HU200_036029</name>
</gene>
<accession>A0A835BH18</accession>
<reference evidence="1" key="1">
    <citation type="submission" date="2020-07" db="EMBL/GenBank/DDBJ databases">
        <title>Genome sequence and genetic diversity analysis of an under-domesticated orphan crop, white fonio (Digitaria exilis).</title>
        <authorList>
            <person name="Bennetzen J.L."/>
            <person name="Chen S."/>
            <person name="Ma X."/>
            <person name="Wang X."/>
            <person name="Yssel A.E.J."/>
            <person name="Chaluvadi S.R."/>
            <person name="Johnson M."/>
            <person name="Gangashetty P."/>
            <person name="Hamidou F."/>
            <person name="Sanogo M.D."/>
            <person name="Zwaenepoel A."/>
            <person name="Wallace J."/>
            <person name="Van De Peer Y."/>
            <person name="Van Deynze A."/>
        </authorList>
    </citation>
    <scope>NUCLEOTIDE SEQUENCE</scope>
    <source>
        <tissue evidence="1">Leaves</tissue>
    </source>
</reference>
<evidence type="ECO:0000313" key="1">
    <source>
        <dbReference type="EMBL" id="KAF8697429.1"/>
    </source>
</evidence>
<organism evidence="1 2">
    <name type="scientific">Digitaria exilis</name>
    <dbReference type="NCBI Taxonomy" id="1010633"/>
    <lineage>
        <taxon>Eukaryota</taxon>
        <taxon>Viridiplantae</taxon>
        <taxon>Streptophyta</taxon>
        <taxon>Embryophyta</taxon>
        <taxon>Tracheophyta</taxon>
        <taxon>Spermatophyta</taxon>
        <taxon>Magnoliopsida</taxon>
        <taxon>Liliopsida</taxon>
        <taxon>Poales</taxon>
        <taxon>Poaceae</taxon>
        <taxon>PACMAD clade</taxon>
        <taxon>Panicoideae</taxon>
        <taxon>Panicodae</taxon>
        <taxon>Paniceae</taxon>
        <taxon>Anthephorinae</taxon>
        <taxon>Digitaria</taxon>
    </lineage>
</organism>
<evidence type="ECO:0000313" key="2">
    <source>
        <dbReference type="Proteomes" id="UP000636709"/>
    </source>
</evidence>
<dbReference type="EMBL" id="JACEFO010001874">
    <property type="protein sequence ID" value="KAF8697429.1"/>
    <property type="molecule type" value="Genomic_DNA"/>
</dbReference>
<dbReference type="AlphaFoldDB" id="A0A835BH18"/>
<name>A0A835BH18_9POAL</name>